<dbReference type="EMBL" id="JYNL01000069">
    <property type="protein sequence ID" value="KMO67090.1"/>
    <property type="molecule type" value="Genomic_DNA"/>
</dbReference>
<comment type="caution">
    <text evidence="1">The sequence shown here is derived from an EMBL/GenBank/DDBJ whole genome shotgun (WGS) entry which is preliminary data.</text>
</comment>
<protein>
    <submittedName>
        <fullName evidence="1">Uncharacterized protein</fullName>
    </submittedName>
</protein>
<dbReference type="Proteomes" id="UP000036513">
    <property type="component" value="Unassembled WGS sequence"/>
</dbReference>
<proteinExistence type="predicted"/>
<gene>
    <name evidence="1" type="ORF">MCHLDSM_06338</name>
</gene>
<name>A0A0J6V8D5_9MYCO</name>
<evidence type="ECO:0000313" key="1">
    <source>
        <dbReference type="EMBL" id="KMO67090.1"/>
    </source>
</evidence>
<dbReference type="AlphaFoldDB" id="A0A0J6V8D5"/>
<keyword evidence="2" id="KW-1185">Reference proteome</keyword>
<organism evidence="1 2">
    <name type="scientific">Mycolicibacterium chlorophenolicum</name>
    <dbReference type="NCBI Taxonomy" id="37916"/>
    <lineage>
        <taxon>Bacteria</taxon>
        <taxon>Bacillati</taxon>
        <taxon>Actinomycetota</taxon>
        <taxon>Actinomycetes</taxon>
        <taxon>Mycobacteriales</taxon>
        <taxon>Mycobacteriaceae</taxon>
        <taxon>Mycolicibacterium</taxon>
    </lineage>
</organism>
<reference evidence="1 2" key="1">
    <citation type="journal article" date="2015" name="Genome Biol. Evol.">
        <title>Characterization of Three Mycobacterium spp. with Potential Use in Bioremediation by Genome Sequencing and Comparative Genomics.</title>
        <authorList>
            <person name="Das S."/>
            <person name="Pettersson B.M."/>
            <person name="Behra P.R."/>
            <person name="Ramesh M."/>
            <person name="Dasgupta S."/>
            <person name="Bhattacharya A."/>
            <person name="Kirsebom L.A."/>
        </authorList>
    </citation>
    <scope>NUCLEOTIDE SEQUENCE [LARGE SCALE GENOMIC DNA]</scope>
    <source>
        <strain evidence="1 2">DSM 43826</strain>
    </source>
</reference>
<sequence>MADAVISPRPAASPSSPSTKFIAFTIATVSASVSRIDATWSSTMVPTPPIGM</sequence>
<accession>A0A0J6V8D5</accession>
<evidence type="ECO:0000313" key="2">
    <source>
        <dbReference type="Proteomes" id="UP000036513"/>
    </source>
</evidence>